<dbReference type="eggNOG" id="KOG0787">
    <property type="taxonomic scope" value="Eukaryota"/>
</dbReference>
<dbReference type="AlphaFoldDB" id="D7G2U8"/>
<protein>
    <recommendedName>
        <fullName evidence="8">Protein-serine/threonine kinase</fullName>
        <ecNumber evidence="8">2.7.11.-</ecNumber>
    </recommendedName>
</protein>
<name>D7G2U8_ECTSI</name>
<evidence type="ECO:0000256" key="6">
    <source>
        <dbReference type="ARBA" id="ARBA00023128"/>
    </source>
</evidence>
<dbReference type="PANTHER" id="PTHR11947:SF3">
    <property type="entry name" value="[PYRUVATE DEHYDROGENASE (ACETYL-TRANSFERRING)] KINASE, MITOCHONDRIAL"/>
    <property type="match status" value="1"/>
</dbReference>
<evidence type="ECO:0000256" key="3">
    <source>
        <dbReference type="ARBA" id="ARBA00022741"/>
    </source>
</evidence>
<evidence type="ECO:0000256" key="8">
    <source>
        <dbReference type="RuleBase" id="RU366032"/>
    </source>
</evidence>
<reference evidence="11 12" key="1">
    <citation type="journal article" date="2010" name="Nature">
        <title>The Ectocarpus genome and the independent evolution of multicellularity in brown algae.</title>
        <authorList>
            <person name="Cock J.M."/>
            <person name="Sterck L."/>
            <person name="Rouze P."/>
            <person name="Scornet D."/>
            <person name="Allen A.E."/>
            <person name="Amoutzias G."/>
            <person name="Anthouard V."/>
            <person name="Artiguenave F."/>
            <person name="Aury J.M."/>
            <person name="Badger J.H."/>
            <person name="Beszteri B."/>
            <person name="Billiau K."/>
            <person name="Bonnet E."/>
            <person name="Bothwell J.H."/>
            <person name="Bowler C."/>
            <person name="Boyen C."/>
            <person name="Brownlee C."/>
            <person name="Carrano C.J."/>
            <person name="Charrier B."/>
            <person name="Cho G.Y."/>
            <person name="Coelho S.M."/>
            <person name="Collen J."/>
            <person name="Corre E."/>
            <person name="Da Silva C."/>
            <person name="Delage L."/>
            <person name="Delaroque N."/>
            <person name="Dittami S.M."/>
            <person name="Doulbeau S."/>
            <person name="Elias M."/>
            <person name="Farnham G."/>
            <person name="Gachon C.M."/>
            <person name="Gschloessl B."/>
            <person name="Heesch S."/>
            <person name="Jabbari K."/>
            <person name="Jubin C."/>
            <person name="Kawai H."/>
            <person name="Kimura K."/>
            <person name="Kloareg B."/>
            <person name="Kupper F.C."/>
            <person name="Lang D."/>
            <person name="Le Bail A."/>
            <person name="Leblanc C."/>
            <person name="Lerouge P."/>
            <person name="Lohr M."/>
            <person name="Lopez P.J."/>
            <person name="Martens C."/>
            <person name="Maumus F."/>
            <person name="Michel G."/>
            <person name="Miranda-Saavedra D."/>
            <person name="Morales J."/>
            <person name="Moreau H."/>
            <person name="Motomura T."/>
            <person name="Nagasato C."/>
            <person name="Napoli C.A."/>
            <person name="Nelson D.R."/>
            <person name="Nyvall-Collen P."/>
            <person name="Peters A.F."/>
            <person name="Pommier C."/>
            <person name="Potin P."/>
            <person name="Poulain J."/>
            <person name="Quesneville H."/>
            <person name="Read B."/>
            <person name="Rensing S.A."/>
            <person name="Ritter A."/>
            <person name="Rousvoal S."/>
            <person name="Samanta M."/>
            <person name="Samson G."/>
            <person name="Schroeder D.C."/>
            <person name="Segurens B."/>
            <person name="Strittmatter M."/>
            <person name="Tonon T."/>
            <person name="Tregear J.W."/>
            <person name="Valentin K."/>
            <person name="von Dassow P."/>
            <person name="Yamagishi T."/>
            <person name="Van de Peer Y."/>
            <person name="Wincker P."/>
        </authorList>
    </citation>
    <scope>NUCLEOTIDE SEQUENCE [LARGE SCALE GENOMIC DNA]</scope>
    <source>
        <strain evidence="12">Ec32 / CCAP1310/4</strain>
    </source>
</reference>
<keyword evidence="12" id="KW-1185">Reference proteome</keyword>
<evidence type="ECO:0000256" key="4">
    <source>
        <dbReference type="ARBA" id="ARBA00022777"/>
    </source>
</evidence>
<keyword evidence="6 8" id="KW-0496">Mitochondrion</keyword>
<evidence type="ECO:0000313" key="11">
    <source>
        <dbReference type="EMBL" id="CBJ33452.1"/>
    </source>
</evidence>
<comment type="catalytic activity">
    <reaction evidence="7">
        <text>L-seryl-[pyruvate dehydrogenase E1 alpha subunit] + ATP = O-phospho-L-seryl-[pyruvate dehydrogenase E1 alpha subunit] + ADP + H(+)</text>
        <dbReference type="Rhea" id="RHEA:23052"/>
        <dbReference type="Rhea" id="RHEA-COMP:13689"/>
        <dbReference type="Rhea" id="RHEA-COMP:13690"/>
        <dbReference type="ChEBI" id="CHEBI:15378"/>
        <dbReference type="ChEBI" id="CHEBI:29999"/>
        <dbReference type="ChEBI" id="CHEBI:30616"/>
        <dbReference type="ChEBI" id="CHEBI:83421"/>
        <dbReference type="ChEBI" id="CHEBI:456216"/>
        <dbReference type="EC" id="2.7.11.2"/>
    </reaction>
</comment>
<dbReference type="STRING" id="2880.D7G2U8"/>
<evidence type="ECO:0000256" key="9">
    <source>
        <dbReference type="SAM" id="MobiDB-lite"/>
    </source>
</evidence>
<dbReference type="Pfam" id="PF10436">
    <property type="entry name" value="BCDHK_Adom3"/>
    <property type="match status" value="1"/>
</dbReference>
<dbReference type="InParanoid" id="D7G2U8"/>
<evidence type="ECO:0000256" key="1">
    <source>
        <dbReference type="ARBA" id="ARBA00006155"/>
    </source>
</evidence>
<evidence type="ECO:0000256" key="7">
    <source>
        <dbReference type="ARBA" id="ARBA00048201"/>
    </source>
</evidence>
<comment type="subcellular location">
    <subcellularLocation>
        <location evidence="8">Mitochondrion matrix</location>
    </subcellularLocation>
</comment>
<accession>D7G2U8</accession>
<dbReference type="InterPro" id="IPR036784">
    <property type="entry name" value="AK/P_DHK_N_sf"/>
</dbReference>
<dbReference type="OrthoDB" id="241648at2759"/>
<dbReference type="GO" id="GO:0005524">
    <property type="term" value="F:ATP binding"/>
    <property type="evidence" value="ECO:0007669"/>
    <property type="project" value="UniProtKB-UniRule"/>
</dbReference>
<dbReference type="GO" id="GO:0010906">
    <property type="term" value="P:regulation of glucose metabolic process"/>
    <property type="evidence" value="ECO:0007669"/>
    <property type="project" value="TreeGrafter"/>
</dbReference>
<organism evidence="11 12">
    <name type="scientific">Ectocarpus siliculosus</name>
    <name type="common">Brown alga</name>
    <name type="synonym">Conferva siliculosa</name>
    <dbReference type="NCBI Taxonomy" id="2880"/>
    <lineage>
        <taxon>Eukaryota</taxon>
        <taxon>Sar</taxon>
        <taxon>Stramenopiles</taxon>
        <taxon>Ochrophyta</taxon>
        <taxon>PX clade</taxon>
        <taxon>Phaeophyceae</taxon>
        <taxon>Ectocarpales</taxon>
        <taxon>Ectocarpaceae</taxon>
        <taxon>Ectocarpus</taxon>
    </lineage>
</organism>
<dbReference type="Gene3D" id="1.20.140.20">
    <property type="entry name" value="Alpha-ketoacid/pyruvate dehydrogenase kinase, N-terminal domain"/>
    <property type="match status" value="1"/>
</dbReference>
<sequence length="413" mass="44905">MMLVVHRRPASRGAAVLLTRRKATTTTTHWPPAASGGYTAAILDDSAFRKPWEKDLIKSCAKRKQVRVSLESILDVSTGERPWRASFGAANPDVSAGPEPELGRRACTSYVSDAERRKIAEGQLQSAQYLHRELPVRLAQAVTALDKMKDTGLTSTLPVKRVREDYLQNFRELQESPRPHELEQVAAFTETVRRVQKRGSDTVLQMACGLQDLMRGGKREESEALGRIQDFLDDFYQNRVAMRFLCGHYLALSSTQRDGFVGLVQRGVSLAGIVQSAAVEAASICCHALGACPEVRLSVDPAGDGLVAAVPEYVHYVILELLKNSMRATMQAHGGGKAGVGMDVAAEEDARVQEREGAEEGGGSNIVFADVPEVVISVRPHGEDDVMLVVTDQGGGIPAEATDKPTLRSEFRG</sequence>
<evidence type="ECO:0000256" key="5">
    <source>
        <dbReference type="ARBA" id="ARBA00022840"/>
    </source>
</evidence>
<keyword evidence="3 8" id="KW-0547">Nucleotide-binding</keyword>
<keyword evidence="2 8" id="KW-0808">Transferase</keyword>
<proteinExistence type="inferred from homology"/>
<dbReference type="PANTHER" id="PTHR11947">
    <property type="entry name" value="PYRUVATE DEHYDROGENASE KINASE"/>
    <property type="match status" value="1"/>
</dbReference>
<gene>
    <name evidence="11" type="ORF">Esi_0488_0013</name>
</gene>
<keyword evidence="5 8" id="KW-0067">ATP-binding</keyword>
<evidence type="ECO:0000256" key="2">
    <source>
        <dbReference type="ARBA" id="ARBA00022679"/>
    </source>
</evidence>
<dbReference type="GO" id="GO:0005759">
    <property type="term" value="C:mitochondrial matrix"/>
    <property type="evidence" value="ECO:0007669"/>
    <property type="project" value="UniProtKB-SubCell"/>
</dbReference>
<dbReference type="Proteomes" id="UP000002630">
    <property type="component" value="Unassembled WGS sequence"/>
</dbReference>
<dbReference type="GO" id="GO:0004740">
    <property type="term" value="F:pyruvate dehydrogenase (acetyl-transferring) kinase activity"/>
    <property type="evidence" value="ECO:0007669"/>
    <property type="project" value="UniProtKB-EC"/>
</dbReference>
<dbReference type="Gene3D" id="3.30.565.10">
    <property type="entry name" value="Histidine kinase-like ATPase, C-terminal domain"/>
    <property type="match status" value="1"/>
</dbReference>
<dbReference type="EC" id="2.7.11.-" evidence="8"/>
<dbReference type="InterPro" id="IPR039028">
    <property type="entry name" value="BCKD/PDK"/>
</dbReference>
<dbReference type="SUPFAM" id="SSF55874">
    <property type="entry name" value="ATPase domain of HSP90 chaperone/DNA topoisomerase II/histidine kinase"/>
    <property type="match status" value="1"/>
</dbReference>
<dbReference type="SUPFAM" id="SSF69012">
    <property type="entry name" value="alpha-ketoacid dehydrogenase kinase, N-terminal domain"/>
    <property type="match status" value="1"/>
</dbReference>
<feature type="domain" description="Branched-chain alpha-ketoacid dehydrogenase kinase/Pyruvate dehydrogenase kinase N-terminal" evidence="10">
    <location>
        <begin position="119"/>
        <end position="264"/>
    </location>
</feature>
<evidence type="ECO:0000313" key="12">
    <source>
        <dbReference type="Proteomes" id="UP000002630"/>
    </source>
</evidence>
<feature type="compositionally biased region" description="Basic and acidic residues" evidence="9">
    <location>
        <begin position="401"/>
        <end position="413"/>
    </location>
</feature>
<keyword evidence="4 8" id="KW-0418">Kinase</keyword>
<dbReference type="InterPro" id="IPR036890">
    <property type="entry name" value="HATPase_C_sf"/>
</dbReference>
<evidence type="ECO:0000259" key="10">
    <source>
        <dbReference type="Pfam" id="PF10436"/>
    </source>
</evidence>
<dbReference type="InterPro" id="IPR018955">
    <property type="entry name" value="BCDHK/PDK_N"/>
</dbReference>
<feature type="region of interest" description="Disordered" evidence="9">
    <location>
        <begin position="393"/>
        <end position="413"/>
    </location>
</feature>
<dbReference type="EMBL" id="FN649760">
    <property type="protein sequence ID" value="CBJ33452.1"/>
    <property type="molecule type" value="Genomic_DNA"/>
</dbReference>
<comment type="similarity">
    <text evidence="1 8">Belongs to the PDK/BCKDK protein kinase family.</text>
</comment>